<organism evidence="1 2">
    <name type="scientific">Mycolicibacterium vanbaalenii</name>
    <name type="common">Mycobacterium vanbaalenii</name>
    <dbReference type="NCBI Taxonomy" id="110539"/>
    <lineage>
        <taxon>Bacteria</taxon>
        <taxon>Bacillati</taxon>
        <taxon>Actinomycetota</taxon>
        <taxon>Actinomycetes</taxon>
        <taxon>Mycobacteriales</taxon>
        <taxon>Mycobacteriaceae</taxon>
        <taxon>Mycolicibacterium</taxon>
    </lineage>
</organism>
<sequence length="82" mass="9646">MGFVDDFGPSKDERERVARETAEIARKGAEEVAAINAQTRESARSHSEYRQWQSRHNRWDITFEDWVPGRYVHVVVNTNDWP</sequence>
<dbReference type="EMBL" id="CACSIP010000060">
    <property type="protein sequence ID" value="CAA0136101.1"/>
    <property type="molecule type" value="Genomic_DNA"/>
</dbReference>
<dbReference type="Proteomes" id="UP000430146">
    <property type="component" value="Unassembled WGS sequence"/>
</dbReference>
<reference evidence="1 2" key="1">
    <citation type="submission" date="2019-11" db="EMBL/GenBank/DDBJ databases">
        <authorList>
            <person name="Holert J."/>
        </authorList>
    </citation>
    <scope>NUCLEOTIDE SEQUENCE [LARGE SCALE GENOMIC DNA]</scope>
    <source>
        <strain evidence="1">BC8_1</strain>
    </source>
</reference>
<protein>
    <submittedName>
        <fullName evidence="1">Uncharacterized protein</fullName>
    </submittedName>
</protein>
<proteinExistence type="predicted"/>
<keyword evidence="2" id="KW-1185">Reference proteome</keyword>
<name>A0A5S9R8D3_MYCVN</name>
<dbReference type="AlphaFoldDB" id="A0A5S9R8D3"/>
<gene>
    <name evidence="1" type="ORF">AELLOGFF_06447</name>
</gene>
<dbReference type="RefSeq" id="WP_159235025.1">
    <property type="nucleotide sequence ID" value="NZ_CACSIP010000060.1"/>
</dbReference>
<evidence type="ECO:0000313" key="1">
    <source>
        <dbReference type="EMBL" id="CAA0136101.1"/>
    </source>
</evidence>
<accession>A0A5S9R8D3</accession>
<evidence type="ECO:0000313" key="2">
    <source>
        <dbReference type="Proteomes" id="UP000430146"/>
    </source>
</evidence>